<dbReference type="Proteomes" id="UP000030701">
    <property type="component" value="Unassembled WGS sequence"/>
</dbReference>
<dbReference type="EMBL" id="KK035494">
    <property type="protein sequence ID" value="EXM12524.1"/>
    <property type="molecule type" value="Genomic_DNA"/>
</dbReference>
<reference evidence="1" key="1">
    <citation type="submission" date="2011-11" db="EMBL/GenBank/DDBJ databases">
        <title>The Genome Sequence of Fusarium oxysporum Cotton.</title>
        <authorList>
            <consortium name="The Broad Institute Genome Sequencing Platform"/>
            <person name="Ma L.-J."/>
            <person name="Gale L.R."/>
            <person name="Schwartz D.C."/>
            <person name="Zhou S."/>
            <person name="Corby-Kistler H."/>
            <person name="Young S.K."/>
            <person name="Zeng Q."/>
            <person name="Gargeya S."/>
            <person name="Fitzgerald M."/>
            <person name="Haas B."/>
            <person name="Abouelleil A."/>
            <person name="Alvarado L."/>
            <person name="Arachchi H.M."/>
            <person name="Berlin A."/>
            <person name="Brown A."/>
            <person name="Chapman S.B."/>
            <person name="Chen Z."/>
            <person name="Dunbar C."/>
            <person name="Freedman E."/>
            <person name="Gearin G."/>
            <person name="Goldberg J."/>
            <person name="Griggs A."/>
            <person name="Gujja S."/>
            <person name="Heiman D."/>
            <person name="Howarth C."/>
            <person name="Larson L."/>
            <person name="Lui A."/>
            <person name="MacDonald P.J.P."/>
            <person name="Montmayeur A."/>
            <person name="Murphy C."/>
            <person name="Neiman D."/>
            <person name="Pearson M."/>
            <person name="Priest M."/>
            <person name="Roberts A."/>
            <person name="Saif S."/>
            <person name="Shea T."/>
            <person name="Shenoy N."/>
            <person name="Sisk P."/>
            <person name="Stolte C."/>
            <person name="Sykes S."/>
            <person name="Wortman J."/>
            <person name="Nusbaum C."/>
            <person name="Birren B."/>
        </authorList>
    </citation>
    <scope>NUCLEOTIDE SEQUENCE [LARGE SCALE GENOMIC DNA]</scope>
    <source>
        <strain evidence="1">25433</strain>
    </source>
</reference>
<gene>
    <name evidence="1" type="ORF">FOTG_18975</name>
</gene>
<accession>X0KFZ6</accession>
<dbReference type="AlphaFoldDB" id="X0KFZ6"/>
<name>X0KFZ6_FUSOX</name>
<reference evidence="1" key="2">
    <citation type="submission" date="2014-03" db="EMBL/GenBank/DDBJ databases">
        <title>The Genome Annotation of Fusarium oxysporum Cotton.</title>
        <authorList>
            <consortium name="The Broad Institute Genomics Platform"/>
            <person name="Ma L.-J."/>
            <person name="Corby-Kistler H."/>
            <person name="Broz K."/>
            <person name="Gale L.R."/>
            <person name="Jonkers W."/>
            <person name="O'Donnell K."/>
            <person name="Ploetz R."/>
            <person name="Steinberg C."/>
            <person name="Schwartz D.C."/>
            <person name="VanEtten H."/>
            <person name="Zhou S."/>
            <person name="Young S.K."/>
            <person name="Zeng Q."/>
            <person name="Gargeya S."/>
            <person name="Fitzgerald M."/>
            <person name="Abouelleil A."/>
            <person name="Alvarado L."/>
            <person name="Chapman S.B."/>
            <person name="Gainer-Dewar J."/>
            <person name="Goldberg J."/>
            <person name="Griggs A."/>
            <person name="Gujja S."/>
            <person name="Hansen M."/>
            <person name="Howarth C."/>
            <person name="Imamovic A."/>
            <person name="Ireland A."/>
            <person name="Larimer J."/>
            <person name="McCowan C."/>
            <person name="Murphy C."/>
            <person name="Pearson M."/>
            <person name="Poon T.W."/>
            <person name="Priest M."/>
            <person name="Roberts A."/>
            <person name="Saif S."/>
            <person name="Shea T."/>
            <person name="Sykes S."/>
            <person name="Wortman J."/>
            <person name="Nusbaum C."/>
            <person name="Birren B."/>
        </authorList>
    </citation>
    <scope>NUCLEOTIDE SEQUENCE</scope>
    <source>
        <strain evidence="1">25433</strain>
    </source>
</reference>
<organism evidence="1">
    <name type="scientific">Fusarium oxysporum f. sp. vasinfectum 25433</name>
    <dbReference type="NCBI Taxonomy" id="1089449"/>
    <lineage>
        <taxon>Eukaryota</taxon>
        <taxon>Fungi</taxon>
        <taxon>Dikarya</taxon>
        <taxon>Ascomycota</taxon>
        <taxon>Pezizomycotina</taxon>
        <taxon>Sordariomycetes</taxon>
        <taxon>Hypocreomycetidae</taxon>
        <taxon>Hypocreales</taxon>
        <taxon>Nectriaceae</taxon>
        <taxon>Fusarium</taxon>
        <taxon>Fusarium oxysporum species complex</taxon>
    </lineage>
</organism>
<protein>
    <submittedName>
        <fullName evidence="1">Uncharacterized protein</fullName>
    </submittedName>
</protein>
<sequence>MRALDLLKRRLTIDYGSKKTESKATSENGTYYLVF</sequence>
<evidence type="ECO:0000313" key="1">
    <source>
        <dbReference type="EMBL" id="EXM12524.1"/>
    </source>
</evidence>
<proteinExistence type="predicted"/>
<dbReference type="HOGENOM" id="CLU_3368541_0_0_1"/>